<dbReference type="Proteomes" id="UP000718451">
    <property type="component" value="Unassembled WGS sequence"/>
</dbReference>
<accession>A0ABX1GN98</accession>
<gene>
    <name evidence="1" type="ORF">HCU67_03730</name>
</gene>
<name>A0ABX1GN98_9FLAO</name>
<dbReference type="RefSeq" id="WP_168551239.1">
    <property type="nucleotide sequence ID" value="NZ_JAAWWL010000001.1"/>
</dbReference>
<keyword evidence="2" id="KW-1185">Reference proteome</keyword>
<comment type="caution">
    <text evidence="1">The sequence shown here is derived from an EMBL/GenBank/DDBJ whole genome shotgun (WGS) entry which is preliminary data.</text>
</comment>
<reference evidence="1 2" key="1">
    <citation type="submission" date="2020-04" db="EMBL/GenBank/DDBJ databases">
        <authorList>
            <person name="Yoon J."/>
        </authorList>
    </citation>
    <scope>NUCLEOTIDE SEQUENCE [LARGE SCALE GENOMIC DNA]</scope>
    <source>
        <strain evidence="1 2">DJ-13</strain>
    </source>
</reference>
<organism evidence="1 2">
    <name type="scientific">Croceivirga thetidis</name>
    <dbReference type="NCBI Taxonomy" id="2721623"/>
    <lineage>
        <taxon>Bacteria</taxon>
        <taxon>Pseudomonadati</taxon>
        <taxon>Bacteroidota</taxon>
        <taxon>Flavobacteriia</taxon>
        <taxon>Flavobacteriales</taxon>
        <taxon>Flavobacteriaceae</taxon>
        <taxon>Croceivirga</taxon>
    </lineage>
</organism>
<evidence type="ECO:0008006" key="3">
    <source>
        <dbReference type="Google" id="ProtNLM"/>
    </source>
</evidence>
<proteinExistence type="predicted"/>
<protein>
    <recommendedName>
        <fullName evidence="3">YCII-related domain-containing protein</fullName>
    </recommendedName>
</protein>
<evidence type="ECO:0000313" key="2">
    <source>
        <dbReference type="Proteomes" id="UP000718451"/>
    </source>
</evidence>
<sequence length="77" mass="8950">MPEHIKLIWDIRSGDAKPMAEHHLTHLREYMTMENLEMVDSGVQEINDVHCTAYLVVNKENMIQVRDALKPHRGEIA</sequence>
<evidence type="ECO:0000313" key="1">
    <source>
        <dbReference type="EMBL" id="NKI31039.1"/>
    </source>
</evidence>
<dbReference type="EMBL" id="JAAWWL010000001">
    <property type="protein sequence ID" value="NKI31039.1"/>
    <property type="molecule type" value="Genomic_DNA"/>
</dbReference>